<feature type="transmembrane region" description="Helical" evidence="1">
    <location>
        <begin position="329"/>
        <end position="350"/>
    </location>
</feature>
<feature type="transmembrane region" description="Helical" evidence="1">
    <location>
        <begin position="362"/>
        <end position="380"/>
    </location>
</feature>
<feature type="transmembrane region" description="Helical" evidence="1">
    <location>
        <begin position="69"/>
        <end position="86"/>
    </location>
</feature>
<accession>A0ABX9PTA3</accession>
<dbReference type="RefSeq" id="WP_120161046.1">
    <property type="nucleotide sequence ID" value="NZ_NSDJ01000001.1"/>
</dbReference>
<keyword evidence="1" id="KW-0812">Transmembrane</keyword>
<feature type="transmembrane region" description="Helical" evidence="1">
    <location>
        <begin position="41"/>
        <end position="62"/>
    </location>
</feature>
<keyword evidence="3" id="KW-1185">Reference proteome</keyword>
<evidence type="ECO:0000256" key="1">
    <source>
        <dbReference type="SAM" id="Phobius"/>
    </source>
</evidence>
<feature type="transmembrane region" description="Helical" evidence="1">
    <location>
        <begin position="246"/>
        <end position="266"/>
    </location>
</feature>
<name>A0ABX9PTA3_9GAMM</name>
<protein>
    <submittedName>
        <fullName evidence="2">Uncharacterized protein</fullName>
    </submittedName>
</protein>
<dbReference type="GeneID" id="302708669"/>
<feature type="transmembrane region" description="Helical" evidence="1">
    <location>
        <begin position="207"/>
        <end position="234"/>
    </location>
</feature>
<evidence type="ECO:0000313" key="2">
    <source>
        <dbReference type="EMBL" id="RKF68240.1"/>
    </source>
</evidence>
<proteinExistence type="predicted"/>
<dbReference type="EMBL" id="NSDJ01000001">
    <property type="protein sequence ID" value="RKF68240.1"/>
    <property type="molecule type" value="Genomic_DNA"/>
</dbReference>
<dbReference type="Proteomes" id="UP000284853">
    <property type="component" value="Unassembled WGS sequence"/>
</dbReference>
<feature type="transmembrane region" description="Helical" evidence="1">
    <location>
        <begin position="92"/>
        <end position="112"/>
    </location>
</feature>
<feature type="transmembrane region" description="Helical" evidence="1">
    <location>
        <begin position="124"/>
        <end position="142"/>
    </location>
</feature>
<organism evidence="2 3">
    <name type="scientific">Rahnella variigena</name>
    <dbReference type="NCBI Taxonomy" id="574964"/>
    <lineage>
        <taxon>Bacteria</taxon>
        <taxon>Pseudomonadati</taxon>
        <taxon>Pseudomonadota</taxon>
        <taxon>Gammaproteobacteria</taxon>
        <taxon>Enterobacterales</taxon>
        <taxon>Yersiniaceae</taxon>
        <taxon>Rahnella</taxon>
    </lineage>
</organism>
<keyword evidence="1" id="KW-1133">Transmembrane helix</keyword>
<keyword evidence="1" id="KW-0472">Membrane</keyword>
<reference evidence="2 3" key="1">
    <citation type="submission" date="2017-08" db="EMBL/GenBank/DDBJ databases">
        <title>Comparative genomics of bacteria isolated from necrotic lesions of AOD affected trees.</title>
        <authorList>
            <person name="Doonan J."/>
            <person name="Denman S."/>
            <person name="Mcdonald J.E."/>
        </authorList>
    </citation>
    <scope>NUCLEOTIDE SEQUENCE [LARGE SCALE GENOMIC DNA]</scope>
    <source>
        <strain evidence="2 3">CIP 105588</strain>
    </source>
</reference>
<comment type="caution">
    <text evidence="2">The sequence shown here is derived from an EMBL/GenBank/DDBJ whole genome shotgun (WGS) entry which is preliminary data.</text>
</comment>
<feature type="transmembrane region" description="Helical" evidence="1">
    <location>
        <begin position="175"/>
        <end position="195"/>
    </location>
</feature>
<gene>
    <name evidence="2" type="ORF">CKQ54_07625</name>
</gene>
<sequence>MTMKGVEKKLIGLTLLLFIIFECLAGPLRMVFHMAGVEFLFSMPKLFILLTQAFSIILVLYYRKVTVNGMIASVTICYLIFISMMSSQPAAIFVGVWAILPLFLGYHGARIIMSNLKEKKTNRIIVIIFLLSCCGVICNVFFNYPWYNVSYEIAGMDVSSSQIGSSGGYTRYAGFFKSSLQASANVLILLLYIVSTSKSKTLIVSSFVFSALVALLTISKTIFLLHIILLLYILVKVIPVKVIWRITLACAFIFTVFTIGSTNYHFNVSRDPMQVMLLASLNDRLTNTWPEGVNTIISNGNLFFGGGMGTIGVGSKLGTGVYNPGDSMYLYLIGSGGYLLGFILLFWVFYQSTVFNNDNACRYLSLLLIVLCLFGLSMTAPEYPFMALSMGFLINSRIYKAC</sequence>
<evidence type="ECO:0000313" key="3">
    <source>
        <dbReference type="Proteomes" id="UP000284853"/>
    </source>
</evidence>